<dbReference type="OrthoDB" id="3258511at2759"/>
<protein>
    <submittedName>
        <fullName evidence="2">Uncharacterized protein</fullName>
    </submittedName>
</protein>
<evidence type="ECO:0000313" key="3">
    <source>
        <dbReference type="Proteomes" id="UP000054097"/>
    </source>
</evidence>
<accession>A0A0C3AR67</accession>
<gene>
    <name evidence="2" type="ORF">M408DRAFT_24790</name>
</gene>
<dbReference type="EMBL" id="KN824301">
    <property type="protein sequence ID" value="KIM27035.1"/>
    <property type="molecule type" value="Genomic_DNA"/>
</dbReference>
<dbReference type="AlphaFoldDB" id="A0A0C3AR67"/>
<organism evidence="2 3">
    <name type="scientific">Serendipita vermifera MAFF 305830</name>
    <dbReference type="NCBI Taxonomy" id="933852"/>
    <lineage>
        <taxon>Eukaryota</taxon>
        <taxon>Fungi</taxon>
        <taxon>Dikarya</taxon>
        <taxon>Basidiomycota</taxon>
        <taxon>Agaricomycotina</taxon>
        <taxon>Agaricomycetes</taxon>
        <taxon>Sebacinales</taxon>
        <taxon>Serendipitaceae</taxon>
        <taxon>Serendipita</taxon>
    </lineage>
</organism>
<reference evidence="2 3" key="1">
    <citation type="submission" date="2014-04" db="EMBL/GenBank/DDBJ databases">
        <authorList>
            <consortium name="DOE Joint Genome Institute"/>
            <person name="Kuo A."/>
            <person name="Zuccaro A."/>
            <person name="Kohler A."/>
            <person name="Nagy L.G."/>
            <person name="Floudas D."/>
            <person name="Copeland A."/>
            <person name="Barry K.W."/>
            <person name="Cichocki N."/>
            <person name="Veneault-Fourrey C."/>
            <person name="LaButti K."/>
            <person name="Lindquist E.A."/>
            <person name="Lipzen A."/>
            <person name="Lundell T."/>
            <person name="Morin E."/>
            <person name="Murat C."/>
            <person name="Sun H."/>
            <person name="Tunlid A."/>
            <person name="Henrissat B."/>
            <person name="Grigoriev I.V."/>
            <person name="Hibbett D.S."/>
            <person name="Martin F."/>
            <person name="Nordberg H.P."/>
            <person name="Cantor M.N."/>
            <person name="Hua S.X."/>
        </authorList>
    </citation>
    <scope>NUCLEOTIDE SEQUENCE [LARGE SCALE GENOMIC DNA]</scope>
    <source>
        <strain evidence="2 3">MAFF 305830</strain>
    </source>
</reference>
<evidence type="ECO:0000256" key="1">
    <source>
        <dbReference type="SAM" id="MobiDB-lite"/>
    </source>
</evidence>
<reference evidence="3" key="2">
    <citation type="submission" date="2015-01" db="EMBL/GenBank/DDBJ databases">
        <title>Evolutionary Origins and Diversification of the Mycorrhizal Mutualists.</title>
        <authorList>
            <consortium name="DOE Joint Genome Institute"/>
            <consortium name="Mycorrhizal Genomics Consortium"/>
            <person name="Kohler A."/>
            <person name="Kuo A."/>
            <person name="Nagy L.G."/>
            <person name="Floudas D."/>
            <person name="Copeland A."/>
            <person name="Barry K.W."/>
            <person name="Cichocki N."/>
            <person name="Veneault-Fourrey C."/>
            <person name="LaButti K."/>
            <person name="Lindquist E.A."/>
            <person name="Lipzen A."/>
            <person name="Lundell T."/>
            <person name="Morin E."/>
            <person name="Murat C."/>
            <person name="Riley R."/>
            <person name="Ohm R."/>
            <person name="Sun H."/>
            <person name="Tunlid A."/>
            <person name="Henrissat B."/>
            <person name="Grigoriev I.V."/>
            <person name="Hibbett D.S."/>
            <person name="Martin F."/>
        </authorList>
    </citation>
    <scope>NUCLEOTIDE SEQUENCE [LARGE SCALE GENOMIC DNA]</scope>
    <source>
        <strain evidence="3">MAFF 305830</strain>
    </source>
</reference>
<keyword evidence="3" id="KW-1185">Reference proteome</keyword>
<proteinExistence type="predicted"/>
<name>A0A0C3AR67_SERVB</name>
<feature type="region of interest" description="Disordered" evidence="1">
    <location>
        <begin position="144"/>
        <end position="164"/>
    </location>
</feature>
<sequence>MDAMRTSYTLEYSMPISTTLDPGAFTSMGPGAFGPSLLLDYDTADTGSHQAIQQIIDRANHGVTDMTRKSWGLCLISRLNIPPLRKNATAAEKDVEKRKKAYAIVLEWQPGPVEAPAQVPLAPVALNGMATVIATQPVITLNVPPNQARPPGTHMLPPSYTPTA</sequence>
<dbReference type="HOGENOM" id="CLU_1620078_0_0_1"/>
<dbReference type="Proteomes" id="UP000054097">
    <property type="component" value="Unassembled WGS sequence"/>
</dbReference>
<evidence type="ECO:0000313" key="2">
    <source>
        <dbReference type="EMBL" id="KIM27035.1"/>
    </source>
</evidence>